<evidence type="ECO:0000313" key="3">
    <source>
        <dbReference type="Proteomes" id="UP001501508"/>
    </source>
</evidence>
<gene>
    <name evidence="2" type="ORF">GCM10023091_36930</name>
</gene>
<dbReference type="EMBL" id="BAABEY010000033">
    <property type="protein sequence ID" value="GAA4445355.1"/>
    <property type="molecule type" value="Genomic_DNA"/>
</dbReference>
<feature type="signal peptide" evidence="1">
    <location>
        <begin position="1"/>
        <end position="23"/>
    </location>
</feature>
<dbReference type="InterPro" id="IPR013783">
    <property type="entry name" value="Ig-like_fold"/>
</dbReference>
<proteinExistence type="predicted"/>
<reference evidence="3" key="1">
    <citation type="journal article" date="2019" name="Int. J. Syst. Evol. Microbiol.">
        <title>The Global Catalogue of Microorganisms (GCM) 10K type strain sequencing project: providing services to taxonomists for standard genome sequencing and annotation.</title>
        <authorList>
            <consortium name="The Broad Institute Genomics Platform"/>
            <consortium name="The Broad Institute Genome Sequencing Center for Infectious Disease"/>
            <person name="Wu L."/>
            <person name="Ma J."/>
        </authorList>
    </citation>
    <scope>NUCLEOTIDE SEQUENCE [LARGE SCALE GENOMIC DNA]</scope>
    <source>
        <strain evidence="3">JCM 31920</strain>
    </source>
</reference>
<evidence type="ECO:0008006" key="4">
    <source>
        <dbReference type="Google" id="ProtNLM"/>
    </source>
</evidence>
<feature type="chain" id="PRO_5045553149" description="Secreted protein (Por secretion system target)" evidence="1">
    <location>
        <begin position="24"/>
        <end position="442"/>
    </location>
</feature>
<evidence type="ECO:0000256" key="1">
    <source>
        <dbReference type="SAM" id="SignalP"/>
    </source>
</evidence>
<sequence>MMKKLLYVLQIAILASFEANVLAQTPSVTMTNNIAFYNGTTSTYSCEIDPSQVYWINGTYTPGKLWAGDGGVLSNDLYLINGRPAYKMRNALGGEGYKVFNGNCLYGGGDLMLWWNGYRWVLGYRGQTGPNTFDFNIALYNGVNTVAPPCEGWAGGGRLTGNCQPYTIQLTGPQGGPAVDTRKTRSGGVVNDKNAYEIPLYNNTGYVYIYWDGLKWIMKTILTPGSNGRIADEELSVNTGDNGANPPCTGWSNGYELGGGICEGGEAGIQLPVNLISFEANAGSGNVVRLNWSTAGEHNFEYFSVERSHDVKKFEELARIIAKGDSYEIKSYIHTDETPLRGRSFYRLRQVDLDGSHTYSPIVSVRTSSTDVPYPNPTSDGVIYMEVEENAILNLTDMDGRDIPFTKRSLNGKIAEIRPIRSLIPGIYIISHNGIGSRIVVE</sequence>
<dbReference type="Proteomes" id="UP001501508">
    <property type="component" value="Unassembled WGS sequence"/>
</dbReference>
<comment type="caution">
    <text evidence="2">The sequence shown here is derived from an EMBL/GenBank/DDBJ whole genome shotgun (WGS) entry which is preliminary data.</text>
</comment>
<name>A0ABP8MAG9_9BACT</name>
<organism evidence="2 3">
    <name type="scientific">Ravibacter arvi</name>
    <dbReference type="NCBI Taxonomy" id="2051041"/>
    <lineage>
        <taxon>Bacteria</taxon>
        <taxon>Pseudomonadati</taxon>
        <taxon>Bacteroidota</taxon>
        <taxon>Cytophagia</taxon>
        <taxon>Cytophagales</taxon>
        <taxon>Spirosomataceae</taxon>
        <taxon>Ravibacter</taxon>
    </lineage>
</organism>
<accession>A0ABP8MAG9</accession>
<protein>
    <recommendedName>
        <fullName evidence="4">Secreted protein (Por secretion system target)</fullName>
    </recommendedName>
</protein>
<keyword evidence="1" id="KW-0732">Signal</keyword>
<dbReference type="Gene3D" id="2.60.40.10">
    <property type="entry name" value="Immunoglobulins"/>
    <property type="match status" value="1"/>
</dbReference>
<evidence type="ECO:0000313" key="2">
    <source>
        <dbReference type="EMBL" id="GAA4445355.1"/>
    </source>
</evidence>
<keyword evidence="3" id="KW-1185">Reference proteome</keyword>